<dbReference type="SUPFAM" id="SSF52172">
    <property type="entry name" value="CheY-like"/>
    <property type="match status" value="1"/>
</dbReference>
<evidence type="ECO:0000259" key="9">
    <source>
        <dbReference type="PROSITE" id="PS50110"/>
    </source>
</evidence>
<dbReference type="SUPFAM" id="SSF55785">
    <property type="entry name" value="PYP-like sensor domain (PAS domain)"/>
    <property type="match status" value="1"/>
</dbReference>
<dbReference type="GO" id="GO:0000155">
    <property type="term" value="F:phosphorelay sensor kinase activity"/>
    <property type="evidence" value="ECO:0007669"/>
    <property type="project" value="InterPro"/>
</dbReference>
<dbReference type="InterPro" id="IPR004358">
    <property type="entry name" value="Sig_transdc_His_kin-like_C"/>
</dbReference>
<dbReference type="SMART" id="SM00448">
    <property type="entry name" value="REC"/>
    <property type="match status" value="1"/>
</dbReference>
<dbReference type="InterPro" id="IPR000014">
    <property type="entry name" value="PAS"/>
</dbReference>
<dbReference type="AlphaFoldDB" id="A0A1Y6LMU7"/>
<dbReference type="PANTHER" id="PTHR43047">
    <property type="entry name" value="TWO-COMPONENT HISTIDINE PROTEIN KINASE"/>
    <property type="match status" value="1"/>
</dbReference>
<feature type="modified residue" description="4-aspartylphosphate" evidence="6">
    <location>
        <position position="978"/>
    </location>
</feature>
<dbReference type="SUPFAM" id="SSF55874">
    <property type="entry name" value="ATPase domain of HSP90 chaperone/DNA topoisomerase II/histidine kinase"/>
    <property type="match status" value="1"/>
</dbReference>
<dbReference type="InterPro" id="IPR005467">
    <property type="entry name" value="His_kinase_dom"/>
</dbReference>
<feature type="region of interest" description="Disordered" evidence="7">
    <location>
        <begin position="890"/>
        <end position="912"/>
    </location>
</feature>
<dbReference type="InterPro" id="IPR001789">
    <property type="entry name" value="Sig_transdc_resp-reg_receiver"/>
</dbReference>
<evidence type="ECO:0000256" key="7">
    <source>
        <dbReference type="SAM" id="MobiDB-lite"/>
    </source>
</evidence>
<keyword evidence="4" id="KW-0808">Transferase</keyword>
<dbReference type="Pfam" id="PF02518">
    <property type="entry name" value="HATPase_c"/>
    <property type="match status" value="1"/>
</dbReference>
<keyword evidence="3 6" id="KW-0597">Phosphoprotein</keyword>
<feature type="region of interest" description="Disordered" evidence="7">
    <location>
        <begin position="275"/>
        <end position="302"/>
    </location>
</feature>
<dbReference type="InterPro" id="IPR003661">
    <property type="entry name" value="HisK_dim/P_dom"/>
</dbReference>
<feature type="domain" description="Histidine kinase" evidence="8">
    <location>
        <begin position="616"/>
        <end position="884"/>
    </location>
</feature>
<evidence type="ECO:0000256" key="3">
    <source>
        <dbReference type="ARBA" id="ARBA00022553"/>
    </source>
</evidence>
<evidence type="ECO:0000313" key="12">
    <source>
        <dbReference type="Proteomes" id="UP000215453"/>
    </source>
</evidence>
<dbReference type="PROSITE" id="PS50112">
    <property type="entry name" value="PAS"/>
    <property type="match status" value="1"/>
</dbReference>
<evidence type="ECO:0000256" key="6">
    <source>
        <dbReference type="PROSITE-ProRule" id="PRU00169"/>
    </source>
</evidence>
<dbReference type="SMART" id="SM00091">
    <property type="entry name" value="PAS"/>
    <property type="match status" value="1"/>
</dbReference>
<dbReference type="PRINTS" id="PR00344">
    <property type="entry name" value="BCTRLSENSOR"/>
</dbReference>
<reference evidence="11 12" key="1">
    <citation type="submission" date="2016-10" db="EMBL/GenBank/DDBJ databases">
        <authorList>
            <person name="Varghese N."/>
        </authorList>
    </citation>
    <scope>NUCLEOTIDE SEQUENCE [LARGE SCALE GENOMIC DNA]</scope>
</reference>
<name>A0A1Y6LMU7_ZYMTR</name>
<evidence type="ECO:0000256" key="1">
    <source>
        <dbReference type="ARBA" id="ARBA00000085"/>
    </source>
</evidence>
<dbReference type="Gene3D" id="3.30.450.20">
    <property type="entry name" value="PAS domain"/>
    <property type="match status" value="2"/>
</dbReference>
<protein>
    <recommendedName>
        <fullName evidence="2">histidine kinase</fullName>
        <ecNumber evidence="2">2.7.13.3</ecNumber>
    </recommendedName>
</protein>
<proteinExistence type="predicted"/>
<dbReference type="SMART" id="SM00388">
    <property type="entry name" value="HisKA"/>
    <property type="match status" value="1"/>
</dbReference>
<dbReference type="PROSITE" id="PS50110">
    <property type="entry name" value="RESPONSE_REGULATORY"/>
    <property type="match status" value="1"/>
</dbReference>
<dbReference type="Gene3D" id="1.10.287.130">
    <property type="match status" value="1"/>
</dbReference>
<accession>A0A1Y6LMU7</accession>
<dbReference type="Proteomes" id="UP000215453">
    <property type="component" value="Chromosome 5"/>
</dbReference>
<gene>
    <name evidence="11" type="ORF">ZT1A5_G6210</name>
</gene>
<comment type="catalytic activity">
    <reaction evidence="1">
        <text>ATP + protein L-histidine = ADP + protein N-phospho-L-histidine.</text>
        <dbReference type="EC" id="2.7.13.3"/>
    </reaction>
</comment>
<evidence type="ECO:0000256" key="5">
    <source>
        <dbReference type="ARBA" id="ARBA00022777"/>
    </source>
</evidence>
<dbReference type="EMBL" id="LT882680">
    <property type="protein sequence ID" value="SMY24768.1"/>
    <property type="molecule type" value="Genomic_DNA"/>
</dbReference>
<dbReference type="CDD" id="cd17546">
    <property type="entry name" value="REC_hyHK_CKI1_RcsC-like"/>
    <property type="match status" value="1"/>
</dbReference>
<dbReference type="SUPFAM" id="SSF47384">
    <property type="entry name" value="Homodimeric domain of signal transducing histidine kinase"/>
    <property type="match status" value="1"/>
</dbReference>
<dbReference type="Pfam" id="PF00072">
    <property type="entry name" value="Response_reg"/>
    <property type="match status" value="1"/>
</dbReference>
<dbReference type="NCBIfam" id="TIGR00229">
    <property type="entry name" value="sensory_box"/>
    <property type="match status" value="1"/>
</dbReference>
<evidence type="ECO:0000256" key="2">
    <source>
        <dbReference type="ARBA" id="ARBA00012438"/>
    </source>
</evidence>
<feature type="domain" description="Response regulatory" evidence="9">
    <location>
        <begin position="920"/>
        <end position="1049"/>
    </location>
</feature>
<dbReference type="InterPro" id="IPR013656">
    <property type="entry name" value="PAS_4"/>
</dbReference>
<feature type="compositionally biased region" description="Polar residues" evidence="7">
    <location>
        <begin position="898"/>
        <end position="912"/>
    </location>
</feature>
<evidence type="ECO:0000259" key="8">
    <source>
        <dbReference type="PROSITE" id="PS50109"/>
    </source>
</evidence>
<feature type="domain" description="PAS" evidence="10">
    <location>
        <begin position="463"/>
        <end position="533"/>
    </location>
</feature>
<dbReference type="InterPro" id="IPR011006">
    <property type="entry name" value="CheY-like_superfamily"/>
</dbReference>
<dbReference type="EC" id="2.7.13.3" evidence="2"/>
<dbReference type="SMART" id="SM00387">
    <property type="entry name" value="HATPase_c"/>
    <property type="match status" value="1"/>
</dbReference>
<dbReference type="Pfam" id="PF08448">
    <property type="entry name" value="PAS_4"/>
    <property type="match status" value="1"/>
</dbReference>
<dbReference type="Gene3D" id="3.40.50.2300">
    <property type="match status" value="1"/>
</dbReference>
<dbReference type="CDD" id="cd16922">
    <property type="entry name" value="HATPase_EvgS-ArcB-TorS-like"/>
    <property type="match status" value="1"/>
</dbReference>
<evidence type="ECO:0000313" key="11">
    <source>
        <dbReference type="EMBL" id="SMY24768.1"/>
    </source>
</evidence>
<evidence type="ECO:0000259" key="10">
    <source>
        <dbReference type="PROSITE" id="PS50112"/>
    </source>
</evidence>
<feature type="compositionally biased region" description="Basic and acidic residues" evidence="7">
    <location>
        <begin position="275"/>
        <end position="287"/>
    </location>
</feature>
<dbReference type="InterPro" id="IPR036097">
    <property type="entry name" value="HisK_dim/P_sf"/>
</dbReference>
<feature type="compositionally biased region" description="Low complexity" evidence="7">
    <location>
        <begin position="288"/>
        <end position="300"/>
    </location>
</feature>
<organism evidence="11 12">
    <name type="scientific">Zymoseptoria tritici ST99CH_1A5</name>
    <dbReference type="NCBI Taxonomy" id="1276529"/>
    <lineage>
        <taxon>Eukaryota</taxon>
        <taxon>Fungi</taxon>
        <taxon>Dikarya</taxon>
        <taxon>Ascomycota</taxon>
        <taxon>Pezizomycotina</taxon>
        <taxon>Dothideomycetes</taxon>
        <taxon>Dothideomycetidae</taxon>
        <taxon>Mycosphaerellales</taxon>
        <taxon>Mycosphaerellaceae</taxon>
        <taxon>Zymoseptoria</taxon>
    </lineage>
</organism>
<dbReference type="CDD" id="cd00082">
    <property type="entry name" value="HisKA"/>
    <property type="match status" value="1"/>
</dbReference>
<dbReference type="PROSITE" id="PS50109">
    <property type="entry name" value="HIS_KIN"/>
    <property type="match status" value="1"/>
</dbReference>
<evidence type="ECO:0000256" key="4">
    <source>
        <dbReference type="ARBA" id="ARBA00022679"/>
    </source>
</evidence>
<dbReference type="Pfam" id="PF00512">
    <property type="entry name" value="HisKA"/>
    <property type="match status" value="1"/>
</dbReference>
<dbReference type="InterPro" id="IPR003594">
    <property type="entry name" value="HATPase_dom"/>
</dbReference>
<keyword evidence="5" id="KW-0418">Kinase</keyword>
<dbReference type="InterPro" id="IPR036890">
    <property type="entry name" value="HATPase_C_sf"/>
</dbReference>
<dbReference type="InterPro" id="IPR035965">
    <property type="entry name" value="PAS-like_dom_sf"/>
</dbReference>
<sequence>MAASMVPLREVYEKLEELDPLWLEETLRQRWRQLASQNENLVPVEAPLKNGAPLRQISMGPHDITRQESAVDILSDHLKRFRSYDWASTDLGPMSAWSYELRRMINLCMADPRPVALWWGPNRTLLHNDAYRGVLQERYPRALGKPVAEVWHDVPSFPANFDVIDATGKPAFGEDTLFFVTQDNGRILEAWISWAIMPLPGETGNVGYYNSCSVNTRQIIYERRMSTLLTLERYTSSVSTVKGFWAKILKGLDSNHADIPFATLYTLDIGDEWQSRQSDRSTQERRSSSSSDASSNFSLSGPSSQWVLQGVLESASEPEPPELPESMSDETSEETFGISLKVTVKTGQPKILRVADGTFPRSLQARAVSRAYGDLCQEAVLIPITRGRRHACLFIGLNPRCLYDADHERFISMLKRQLASSLSGVVMAEEETRQAKVSADLAARERMQLTERLNFSEQDAKEKEMRFRSMADQAPVGMFEFGPNGELEYANDSWYALTQHPRDDFTPKSWTSSIHPDDRAEFDSHWSRLLAGETIQFETRLAKPFISDEYIGGERLQGEAWASSYAYAEKNADGSVRNILGCVVDISQYKFMQGFQERRTAEALELKRQQEAFMDTTSHEARNPLSAMSLCVESIISTLQPMLKSPGEQITASRETIKSTLESAETIMECVQHQKFIMDDVLTLSKIGSGLLVVSPIEIQPLDELKRGLRLFEGELRQADIPLQLVVDPSYKDLNIDYLLLDPTRLLQILINLITNAIKFTKDEAIRRITVTISASRQRPESNDGFSFMPNAEDSNARLEVEEDSAIYLQITVEDTGRGIERHELDHLFQRFQQASPKTHVKYGGSGLGLFICRELAKMQGGQIGVSTAFGRGSKFAFYLKAKRCGAPVGDDKRMEQQRSVPTRTKPIASNSDSETRRRVVLLLEDNLVNQKVMAKQLRSAGHDVTVANHGQEALDHIRTTHFCVPNGGVELDVVLMDIEMPIMGGLECTSRIREMEMKGEIQGRVSLIAVTANARAEQQKQAMDVGFDAVITKPFKMEALRVEMDSVCGGQGG</sequence>
<dbReference type="CDD" id="cd00130">
    <property type="entry name" value="PAS"/>
    <property type="match status" value="1"/>
</dbReference>
<dbReference type="Gene3D" id="3.30.565.10">
    <property type="entry name" value="Histidine kinase-like ATPase, C-terminal domain"/>
    <property type="match status" value="1"/>
</dbReference>